<proteinExistence type="predicted"/>
<protein>
    <recommendedName>
        <fullName evidence="4">Prohead serine protease domain-containing protein</fullName>
    </recommendedName>
</protein>
<dbReference type="Pfam" id="PF04586">
    <property type="entry name" value="Peptidase_S78"/>
    <property type="match status" value="1"/>
</dbReference>
<keyword evidence="1" id="KW-1188">Viral release from host cell</keyword>
<comment type="caution">
    <text evidence="5">The sequence shown here is derived from an EMBL/GenBank/DDBJ whole genome shotgun (WGS) entry which is preliminary data.</text>
</comment>
<name>A0A917E2K4_9HYPH</name>
<organism evidence="5 6">
    <name type="scientific">Aureimonas endophytica</name>
    <dbReference type="NCBI Taxonomy" id="2027858"/>
    <lineage>
        <taxon>Bacteria</taxon>
        <taxon>Pseudomonadati</taxon>
        <taxon>Pseudomonadota</taxon>
        <taxon>Alphaproteobacteria</taxon>
        <taxon>Hyphomicrobiales</taxon>
        <taxon>Aurantimonadaceae</taxon>
        <taxon>Aureimonas</taxon>
    </lineage>
</organism>
<dbReference type="RefSeq" id="WP_188907135.1">
    <property type="nucleotide sequence ID" value="NZ_BMIQ01000001.1"/>
</dbReference>
<evidence type="ECO:0000256" key="2">
    <source>
        <dbReference type="ARBA" id="ARBA00022670"/>
    </source>
</evidence>
<sequence>MRADPTPAKLAGSAEPGVIKGYASVFGAVDLSGDEVAPGAFAASLRRRGAAGVRMLWQHDPAGPIGVWTRLVEDRTGLYAEGRLALGTSGGREAHELILAGALDGLSIGFKTRWAERQGLSAPGAKRRLVGIDLWEVSVVTFPMQERARLAEWRGETGEALQRLAARMREAAARIGRAGSGSRPVWNIS</sequence>
<dbReference type="NCBIfam" id="TIGR01543">
    <property type="entry name" value="proheadase_HK97"/>
    <property type="match status" value="1"/>
</dbReference>
<dbReference type="InterPro" id="IPR054613">
    <property type="entry name" value="Peptidase_S78_dom"/>
</dbReference>
<dbReference type="SUPFAM" id="SSF50789">
    <property type="entry name" value="Herpes virus serine proteinase, assemblin"/>
    <property type="match status" value="1"/>
</dbReference>
<dbReference type="Proteomes" id="UP000644699">
    <property type="component" value="Unassembled WGS sequence"/>
</dbReference>
<evidence type="ECO:0000256" key="1">
    <source>
        <dbReference type="ARBA" id="ARBA00022612"/>
    </source>
</evidence>
<feature type="domain" description="Prohead serine protease" evidence="4">
    <location>
        <begin position="16"/>
        <end position="151"/>
    </location>
</feature>
<evidence type="ECO:0000256" key="3">
    <source>
        <dbReference type="ARBA" id="ARBA00022801"/>
    </source>
</evidence>
<evidence type="ECO:0000313" key="6">
    <source>
        <dbReference type="Proteomes" id="UP000644699"/>
    </source>
</evidence>
<dbReference type="AlphaFoldDB" id="A0A917E2K4"/>
<dbReference type="EMBL" id="BMIQ01000001">
    <property type="protein sequence ID" value="GGD93800.1"/>
    <property type="molecule type" value="Genomic_DNA"/>
</dbReference>
<keyword evidence="3" id="KW-0378">Hydrolase</keyword>
<dbReference type="InterPro" id="IPR006433">
    <property type="entry name" value="Prohead_protease"/>
</dbReference>
<keyword evidence="6" id="KW-1185">Reference proteome</keyword>
<reference evidence="5" key="2">
    <citation type="submission" date="2020-09" db="EMBL/GenBank/DDBJ databases">
        <authorList>
            <person name="Sun Q."/>
            <person name="Zhou Y."/>
        </authorList>
    </citation>
    <scope>NUCLEOTIDE SEQUENCE</scope>
    <source>
        <strain evidence="5">CGMCC 1.15367</strain>
    </source>
</reference>
<accession>A0A917E2K4</accession>
<evidence type="ECO:0000313" key="5">
    <source>
        <dbReference type="EMBL" id="GGD93800.1"/>
    </source>
</evidence>
<reference evidence="5" key="1">
    <citation type="journal article" date="2014" name="Int. J. Syst. Evol. Microbiol.">
        <title>Complete genome sequence of Corynebacterium casei LMG S-19264T (=DSM 44701T), isolated from a smear-ripened cheese.</title>
        <authorList>
            <consortium name="US DOE Joint Genome Institute (JGI-PGF)"/>
            <person name="Walter F."/>
            <person name="Albersmeier A."/>
            <person name="Kalinowski J."/>
            <person name="Ruckert C."/>
        </authorList>
    </citation>
    <scope>NUCLEOTIDE SEQUENCE</scope>
    <source>
        <strain evidence="5">CGMCC 1.15367</strain>
    </source>
</reference>
<evidence type="ECO:0000259" key="4">
    <source>
        <dbReference type="Pfam" id="PF04586"/>
    </source>
</evidence>
<keyword evidence="2" id="KW-0645">Protease</keyword>
<gene>
    <name evidence="5" type="ORF">GCM10011390_10670</name>
</gene>
<dbReference type="GO" id="GO:0008233">
    <property type="term" value="F:peptidase activity"/>
    <property type="evidence" value="ECO:0007669"/>
    <property type="project" value="UniProtKB-KW"/>
</dbReference>
<dbReference type="GO" id="GO:0006508">
    <property type="term" value="P:proteolysis"/>
    <property type="evidence" value="ECO:0007669"/>
    <property type="project" value="UniProtKB-KW"/>
</dbReference>